<keyword evidence="3" id="KW-1185">Reference proteome</keyword>
<dbReference type="AlphaFoldDB" id="A0A5S4EZG2"/>
<dbReference type="InterPro" id="IPR006944">
    <property type="entry name" value="Phage/GTA_portal"/>
</dbReference>
<reference evidence="2 3" key="1">
    <citation type="submission" date="2019-05" db="EMBL/GenBank/DDBJ databases">
        <title>Draft genome sequence of Nonomuraea turkmeniaca DSM 43926.</title>
        <authorList>
            <person name="Saricaoglu S."/>
            <person name="Isik K."/>
        </authorList>
    </citation>
    <scope>NUCLEOTIDE SEQUENCE [LARGE SCALE GENOMIC DNA]</scope>
    <source>
        <strain evidence="2 3">DSM 43926</strain>
    </source>
</reference>
<evidence type="ECO:0000313" key="3">
    <source>
        <dbReference type="Proteomes" id="UP000309128"/>
    </source>
</evidence>
<dbReference type="Pfam" id="PF04860">
    <property type="entry name" value="Phage_portal"/>
    <property type="match status" value="1"/>
</dbReference>
<organism evidence="2 3">
    <name type="scientific">Nonomuraea turkmeniaca</name>
    <dbReference type="NCBI Taxonomy" id="103838"/>
    <lineage>
        <taxon>Bacteria</taxon>
        <taxon>Bacillati</taxon>
        <taxon>Actinomycetota</taxon>
        <taxon>Actinomycetes</taxon>
        <taxon>Streptosporangiales</taxon>
        <taxon>Streptosporangiaceae</taxon>
        <taxon>Nonomuraea</taxon>
    </lineage>
</organism>
<dbReference type="Proteomes" id="UP000309128">
    <property type="component" value="Unassembled WGS sequence"/>
</dbReference>
<comment type="caution">
    <text evidence="2">The sequence shown here is derived from an EMBL/GenBank/DDBJ whole genome shotgun (WGS) entry which is preliminary data.</text>
</comment>
<gene>
    <name evidence="2" type="ORF">ETD86_45060</name>
</gene>
<evidence type="ECO:0000256" key="1">
    <source>
        <dbReference type="SAM" id="MobiDB-lite"/>
    </source>
</evidence>
<dbReference type="EMBL" id="VCKY01000253">
    <property type="protein sequence ID" value="TMR09085.1"/>
    <property type="molecule type" value="Genomic_DNA"/>
</dbReference>
<dbReference type="OrthoDB" id="952090at2"/>
<feature type="region of interest" description="Disordered" evidence="1">
    <location>
        <begin position="452"/>
        <end position="480"/>
    </location>
</feature>
<sequence>MASRRRSRRRWPVAGRGRLAHRNQPLTRGWNVSRRFLPALLRPRQATRDLETKHYLGGRTLTAEQWLANASHSARRAWPVDRAVSEGFERGIWVYKAIDTIADHQAALDFRLRQGDEVIDDHPLVNLLNDGKANPLETGRTFRYRLSTQILLSPPGAFVEVTFSNAGTPVRLDLLPPGRTRPVPGLGGNLLSHFETITADGTRVYIDPERVRWFRKPHPTDPYRGMTPLEAAGLSVDLDFLARLYQVSFLRNDGRPGGIVAVEGRTNEADARLLESRFGRGPTEAGKVTVISGKLSYVDLASRPRDMAYGDMSAKAKEETLAAFGVGESVLGNSSGRTFDNAEQELFNFWTVTMPPHLRLIAAGFDDDSDDDVVGEFDTSNVEVLRRTAAARRAEAREELEKGAISLDEYRQIADYDPFDLPHTRALYVSQGRTPIPTREEDAVALGLAAPEPATDQPAEPGDIPPGDNADSGQDDTVQDFDLDDDATAEAFNLLQEHLSDGAAEAKMLPALGNPDQKPLIAAALGDIRDRVEADLGHVLDALTRRLIERTAARTSSPKTRKGTRHWQAEFDVDTRVGDALLEARRVAAVDQWKEHTRDVVTEALQQGARAAAAEIDTTSPDVADAGEEVITWLASATAAQAARLAGIVAANDAAGHSMDTIVAAVRAQLPSVQEWAASSAARAATAVVAAAQAEAARHVAGLGGRVSAIWHAGNDTPARPWHSFAADGQTRDLGDVFTINGAALRWPGDTRAPDDETQGCRCRLTWLISAA</sequence>
<name>A0A5S4EZG2_9ACTN</name>
<protein>
    <submittedName>
        <fullName evidence="2">Phage portal protein</fullName>
    </submittedName>
</protein>
<proteinExistence type="predicted"/>
<evidence type="ECO:0000313" key="2">
    <source>
        <dbReference type="EMBL" id="TMR09085.1"/>
    </source>
</evidence>
<accession>A0A5S4EZG2</accession>